<accession>A0ACC1P9N5</accession>
<organism evidence="1 2">
    <name type="scientific">Trametes sanguinea</name>
    <dbReference type="NCBI Taxonomy" id="158606"/>
    <lineage>
        <taxon>Eukaryota</taxon>
        <taxon>Fungi</taxon>
        <taxon>Dikarya</taxon>
        <taxon>Basidiomycota</taxon>
        <taxon>Agaricomycotina</taxon>
        <taxon>Agaricomycetes</taxon>
        <taxon>Polyporales</taxon>
        <taxon>Polyporaceae</taxon>
        <taxon>Trametes</taxon>
    </lineage>
</organism>
<reference evidence="1" key="1">
    <citation type="submission" date="2022-08" db="EMBL/GenBank/DDBJ databases">
        <title>Genome Sequence of Pycnoporus sanguineus.</title>
        <authorList>
            <person name="Buettner E."/>
        </authorList>
    </citation>
    <scope>NUCLEOTIDE SEQUENCE</scope>
    <source>
        <strain evidence="1">CG-C14</strain>
    </source>
</reference>
<dbReference type="EMBL" id="JANSHE010002991">
    <property type="protein sequence ID" value="KAJ2988316.1"/>
    <property type="molecule type" value="Genomic_DNA"/>
</dbReference>
<name>A0ACC1P9N5_9APHY</name>
<evidence type="ECO:0000313" key="1">
    <source>
        <dbReference type="EMBL" id="KAJ2988316.1"/>
    </source>
</evidence>
<comment type="caution">
    <text evidence="1">The sequence shown here is derived from an EMBL/GenBank/DDBJ whole genome shotgun (WGS) entry which is preliminary data.</text>
</comment>
<evidence type="ECO:0000313" key="2">
    <source>
        <dbReference type="Proteomes" id="UP001144978"/>
    </source>
</evidence>
<keyword evidence="2" id="KW-1185">Reference proteome</keyword>
<proteinExistence type="predicted"/>
<gene>
    <name evidence="1" type="ORF">NUW54_g9154</name>
</gene>
<sequence>MAQHGFHSRSHSGHQFSKTLSVRSKGEPPWVLDLIQHAEFDSAGAATSRSTTPGASDLSDDSIALRSFRLTNARCIGPSSLAVDLQPHPPPPALLRAALEHKVDAAHLREALLHARLLKVRAEARERAVREQRALPLSVRVRLGKVVRAVEVVVPRELERAREVEASGRGRGGVASRVNGWDLGISSNCTDNEQASDAYALISV</sequence>
<protein>
    <submittedName>
        <fullName evidence="1">Uncharacterized protein</fullName>
    </submittedName>
</protein>
<dbReference type="Proteomes" id="UP001144978">
    <property type="component" value="Unassembled WGS sequence"/>
</dbReference>